<evidence type="ECO:0000313" key="1">
    <source>
        <dbReference type="EMBL" id="SFS12431.1"/>
    </source>
</evidence>
<dbReference type="STRING" id="1123755.SAMN05444714_1416"/>
<dbReference type="AlphaFoldDB" id="A0A1I6M9U8"/>
<evidence type="ECO:0000313" key="2">
    <source>
        <dbReference type="Proteomes" id="UP000198926"/>
    </source>
</evidence>
<proteinExistence type="predicted"/>
<keyword evidence="2" id="KW-1185">Reference proteome</keyword>
<dbReference type="Proteomes" id="UP000198926">
    <property type="component" value="Unassembled WGS sequence"/>
</dbReference>
<protein>
    <submittedName>
        <fullName evidence="1">Uncharacterized protein</fullName>
    </submittedName>
</protein>
<sequence length="80" mass="8698">MTQRRDRSEASIKLDYGQKHLETVIFPVKDVGSIRLGIPSIHAGTLTTASVVLAWRKLTKSTWDLPDGEEGSCGPSAAFV</sequence>
<accession>A0A1I6M9U8</accession>
<reference evidence="1 2" key="1">
    <citation type="submission" date="2016-10" db="EMBL/GenBank/DDBJ databases">
        <authorList>
            <person name="de Groot N.N."/>
        </authorList>
    </citation>
    <scope>NUCLEOTIDE SEQUENCE [LARGE SCALE GENOMIC DNA]</scope>
    <source>
        <strain evidence="1 2">DSM 29433</strain>
    </source>
</reference>
<gene>
    <name evidence="1" type="ORF">SAMN05444714_1416</name>
</gene>
<organism evidence="1 2">
    <name type="scientific">Yoonia litorea</name>
    <dbReference type="NCBI Taxonomy" id="1123755"/>
    <lineage>
        <taxon>Bacteria</taxon>
        <taxon>Pseudomonadati</taxon>
        <taxon>Pseudomonadota</taxon>
        <taxon>Alphaproteobacteria</taxon>
        <taxon>Rhodobacterales</taxon>
        <taxon>Paracoccaceae</taxon>
        <taxon>Yoonia</taxon>
    </lineage>
</organism>
<name>A0A1I6M9U8_9RHOB</name>
<dbReference type="EMBL" id="FOZM01000001">
    <property type="protein sequence ID" value="SFS12431.1"/>
    <property type="molecule type" value="Genomic_DNA"/>
</dbReference>